<feature type="domain" description="Aminotransferase class V" evidence="6">
    <location>
        <begin position="94"/>
        <end position="354"/>
    </location>
</feature>
<comment type="pathway">
    <text evidence="5">Amino-acid degradation; L-kynurenine degradation; L-alanine and anthranilate from L-kynurenine: step 1/1.</text>
</comment>
<dbReference type="PANTHER" id="PTHR14084">
    <property type="entry name" value="KYNURENINASE"/>
    <property type="match status" value="1"/>
</dbReference>
<dbReference type="GO" id="GO:0097053">
    <property type="term" value="P:L-kynurenine catabolic process"/>
    <property type="evidence" value="ECO:0007669"/>
    <property type="project" value="UniProtKB-UniPathway"/>
</dbReference>
<dbReference type="InterPro" id="IPR015422">
    <property type="entry name" value="PyrdxlP-dep_Trfase_small"/>
</dbReference>
<evidence type="ECO:0000256" key="3">
    <source>
        <dbReference type="ARBA" id="ARBA00022898"/>
    </source>
</evidence>
<comment type="pathway">
    <text evidence="5">Cofactor biosynthesis; NAD(+) biosynthesis; quinolinate from L-kynurenine: step 2/3.</text>
</comment>
<dbReference type="SUPFAM" id="SSF53383">
    <property type="entry name" value="PLP-dependent transferases"/>
    <property type="match status" value="1"/>
</dbReference>
<accession>A0A511DL40</accession>
<dbReference type="InterPro" id="IPR015421">
    <property type="entry name" value="PyrdxlP-dep_Trfase_major"/>
</dbReference>
<dbReference type="PANTHER" id="PTHR14084:SF0">
    <property type="entry name" value="KYNURENINASE"/>
    <property type="match status" value="1"/>
</dbReference>
<protein>
    <recommendedName>
        <fullName evidence="4 5">Kynureninase</fullName>
        <ecNumber evidence="4 5">3.7.1.3</ecNumber>
    </recommendedName>
</protein>
<dbReference type="InterPro" id="IPR015424">
    <property type="entry name" value="PyrdxlP-dep_Trfase"/>
</dbReference>
<comment type="caution">
    <text evidence="7">The sequence shown here is derived from an EMBL/GenBank/DDBJ whole genome shotgun (WGS) entry which is preliminary data.</text>
</comment>
<comment type="similarity">
    <text evidence="5">Belongs to the kynureninase family.</text>
</comment>
<dbReference type="UniPathway" id="UPA00334">
    <property type="reaction ID" value="UER00455"/>
</dbReference>
<dbReference type="GO" id="GO:0019441">
    <property type="term" value="P:L-tryptophan catabolic process to kynurenine"/>
    <property type="evidence" value="ECO:0007669"/>
    <property type="project" value="TreeGrafter"/>
</dbReference>
<dbReference type="NCBIfam" id="TIGR01814">
    <property type="entry name" value="kynureninase"/>
    <property type="match status" value="1"/>
</dbReference>
<comment type="cofactor">
    <cofactor evidence="5">
        <name>pyridoxal 5'-phosphate</name>
        <dbReference type="ChEBI" id="CHEBI:597326"/>
    </cofactor>
</comment>
<reference evidence="7 8" key="1">
    <citation type="submission" date="2019-07" db="EMBL/GenBank/DDBJ databases">
        <title>Whole genome shotgun sequence of Pseudonocardia sulfidoxydans NBRC 16205.</title>
        <authorList>
            <person name="Hosoyama A."/>
            <person name="Uohara A."/>
            <person name="Ohji S."/>
            <person name="Ichikawa N."/>
        </authorList>
    </citation>
    <scope>NUCLEOTIDE SEQUENCE [LARGE SCALE GENOMIC DNA]</scope>
    <source>
        <strain evidence="7 8">NBRC 16205</strain>
    </source>
</reference>
<evidence type="ECO:0000256" key="2">
    <source>
        <dbReference type="ARBA" id="ARBA00022801"/>
    </source>
</evidence>
<dbReference type="GO" id="GO:0005737">
    <property type="term" value="C:cytoplasm"/>
    <property type="evidence" value="ECO:0007669"/>
    <property type="project" value="UniProtKB-UniRule"/>
</dbReference>
<dbReference type="Gene3D" id="3.40.640.10">
    <property type="entry name" value="Type I PLP-dependent aspartate aminotransferase-like (Major domain)"/>
    <property type="match status" value="1"/>
</dbReference>
<name>A0A511DL40_9PSEU</name>
<dbReference type="GO" id="GO:0043420">
    <property type="term" value="P:anthranilate metabolic process"/>
    <property type="evidence" value="ECO:0007669"/>
    <property type="project" value="TreeGrafter"/>
</dbReference>
<evidence type="ECO:0000259" key="6">
    <source>
        <dbReference type="Pfam" id="PF00266"/>
    </source>
</evidence>
<dbReference type="GO" id="GO:0009435">
    <property type="term" value="P:NAD+ biosynthetic process"/>
    <property type="evidence" value="ECO:0007669"/>
    <property type="project" value="UniProtKB-UniRule"/>
</dbReference>
<dbReference type="UniPathway" id="UPA00253">
    <property type="reaction ID" value="UER00329"/>
</dbReference>
<sequence>MAPTLADAEKLDADDPLASFRDRFVVPDDPGLVAYLDGNSLGRPPKATGERLAALVAHDWGTRLIRSWSEGWMELPFEVGDRLAAAALGAARGQTVVADSTTVCLYKLMRAAVAMRPGRTEIVADRGNFPTDRYVVEAVAAECGLTVRWVSSPPEAGVTLDQVRRVLTEQTAFVTFSHVAYRSAWIADLHGITAAAHDAGALVVWDLCHSAGSVPLDLDTAGVDLAAGCTYKFLNAGPGAPAFLYVSAAVQESFEQPITGWMGNADPFAMTSDYAHATGMRRALSGTPPITGLIGVDEGVRLVAEAGIQRIRAKAVALTELAVALADDLLKGVGLGSPRDPARRGGHVTVTHPDAAVLSEKLIAAGVVVDHRPPDGIRIGLSPLTTSYAELHRAMTVFAEVLTRS</sequence>
<dbReference type="OrthoDB" id="9812626at2"/>
<dbReference type="PIRSF" id="PIRSF038800">
    <property type="entry name" value="KYNU"/>
    <property type="match status" value="1"/>
</dbReference>
<dbReference type="GO" id="GO:0030170">
    <property type="term" value="F:pyridoxal phosphate binding"/>
    <property type="evidence" value="ECO:0007669"/>
    <property type="project" value="UniProtKB-UniRule"/>
</dbReference>
<evidence type="ECO:0000256" key="1">
    <source>
        <dbReference type="ARBA" id="ARBA00022642"/>
    </source>
</evidence>
<organism evidence="7 8">
    <name type="scientific">Pseudonocardia sulfidoxydans NBRC 16205</name>
    <dbReference type="NCBI Taxonomy" id="1223511"/>
    <lineage>
        <taxon>Bacteria</taxon>
        <taxon>Bacillati</taxon>
        <taxon>Actinomycetota</taxon>
        <taxon>Actinomycetes</taxon>
        <taxon>Pseudonocardiales</taxon>
        <taxon>Pseudonocardiaceae</taxon>
        <taxon>Pseudonocardia</taxon>
    </lineage>
</organism>
<dbReference type="GO" id="GO:0030429">
    <property type="term" value="F:kynureninase activity"/>
    <property type="evidence" value="ECO:0007669"/>
    <property type="project" value="UniProtKB-UniRule"/>
</dbReference>
<dbReference type="InterPro" id="IPR010111">
    <property type="entry name" value="Kynureninase"/>
</dbReference>
<keyword evidence="1 5" id="KW-0662">Pyridine nucleotide biosynthesis</keyword>
<dbReference type="AlphaFoldDB" id="A0A511DL40"/>
<comment type="catalytic activity">
    <reaction evidence="5">
        <text>L-kynurenine + H2O = anthranilate + L-alanine + H(+)</text>
        <dbReference type="Rhea" id="RHEA:16813"/>
        <dbReference type="ChEBI" id="CHEBI:15377"/>
        <dbReference type="ChEBI" id="CHEBI:15378"/>
        <dbReference type="ChEBI" id="CHEBI:16567"/>
        <dbReference type="ChEBI" id="CHEBI:57959"/>
        <dbReference type="ChEBI" id="CHEBI:57972"/>
        <dbReference type="EC" id="3.7.1.3"/>
    </reaction>
</comment>
<dbReference type="InterPro" id="IPR000192">
    <property type="entry name" value="Aminotrans_V_dom"/>
</dbReference>
<evidence type="ECO:0000313" key="7">
    <source>
        <dbReference type="EMBL" id="GEL25540.1"/>
    </source>
</evidence>
<comment type="catalytic activity">
    <reaction evidence="5">
        <text>3-hydroxy-L-kynurenine + H2O = 3-hydroxyanthranilate + L-alanine + H(+)</text>
        <dbReference type="Rhea" id="RHEA:25143"/>
        <dbReference type="ChEBI" id="CHEBI:15377"/>
        <dbReference type="ChEBI" id="CHEBI:15378"/>
        <dbReference type="ChEBI" id="CHEBI:36559"/>
        <dbReference type="ChEBI" id="CHEBI:57972"/>
        <dbReference type="ChEBI" id="CHEBI:58125"/>
        <dbReference type="EC" id="3.7.1.3"/>
    </reaction>
</comment>
<keyword evidence="2 5" id="KW-0378">Hydrolase</keyword>
<dbReference type="EMBL" id="BJVJ01000057">
    <property type="protein sequence ID" value="GEL25540.1"/>
    <property type="molecule type" value="Genomic_DNA"/>
</dbReference>
<dbReference type="Proteomes" id="UP000321685">
    <property type="component" value="Unassembled WGS sequence"/>
</dbReference>
<gene>
    <name evidence="7" type="ORF">PSU4_44940</name>
</gene>
<dbReference type="Pfam" id="PF00266">
    <property type="entry name" value="Aminotran_5"/>
    <property type="match status" value="1"/>
</dbReference>
<keyword evidence="3 5" id="KW-0663">Pyridoxal phosphate</keyword>
<dbReference type="EC" id="3.7.1.3" evidence="4 5"/>
<keyword evidence="8" id="KW-1185">Reference proteome</keyword>
<dbReference type="Gene3D" id="3.90.1150.10">
    <property type="entry name" value="Aspartate Aminotransferase, domain 1"/>
    <property type="match status" value="1"/>
</dbReference>
<comment type="subunit">
    <text evidence="5">Homodimer.</text>
</comment>
<dbReference type="RefSeq" id="WP_147111943.1">
    <property type="nucleotide sequence ID" value="NZ_BJVJ01000057.1"/>
</dbReference>
<evidence type="ECO:0000313" key="8">
    <source>
        <dbReference type="Proteomes" id="UP000321685"/>
    </source>
</evidence>
<proteinExistence type="inferred from homology"/>
<evidence type="ECO:0000256" key="5">
    <source>
        <dbReference type="PIRNR" id="PIRNR038800"/>
    </source>
</evidence>
<comment type="function">
    <text evidence="5">Catalyzes the cleavage of L-kynurenine (L-Kyn) and L-3-hydroxykynurenine (L-3OHKyn) into anthranilic acid (AA) and 3-hydroxyanthranilic acid (3-OHAA), respectively.</text>
</comment>
<evidence type="ECO:0000256" key="4">
    <source>
        <dbReference type="NCBIfam" id="TIGR01814"/>
    </source>
</evidence>